<dbReference type="PANTHER" id="PTHR44196:SF1">
    <property type="entry name" value="DEHYDROGENASE_REDUCTASE SDR FAMILY MEMBER 7B"/>
    <property type="match status" value="1"/>
</dbReference>
<organism evidence="4 5">
    <name type="scientific">Salinisphaera japonica YTM-1</name>
    <dbReference type="NCBI Taxonomy" id="1209778"/>
    <lineage>
        <taxon>Bacteria</taxon>
        <taxon>Pseudomonadati</taxon>
        <taxon>Pseudomonadota</taxon>
        <taxon>Gammaproteobacteria</taxon>
        <taxon>Salinisphaerales</taxon>
        <taxon>Salinisphaeraceae</taxon>
        <taxon>Salinisphaera</taxon>
    </lineage>
</organism>
<evidence type="ECO:0000256" key="2">
    <source>
        <dbReference type="ARBA" id="ARBA00023002"/>
    </source>
</evidence>
<feature type="domain" description="Ketoreductase" evidence="3">
    <location>
        <begin position="7"/>
        <end position="191"/>
    </location>
</feature>
<dbReference type="Gene3D" id="3.40.50.720">
    <property type="entry name" value="NAD(P)-binding Rossmann-like Domain"/>
    <property type="match status" value="1"/>
</dbReference>
<dbReference type="EMBL" id="AYKG01000021">
    <property type="protein sequence ID" value="ROO28450.1"/>
    <property type="molecule type" value="Genomic_DNA"/>
</dbReference>
<dbReference type="InterPro" id="IPR057326">
    <property type="entry name" value="KR_dom"/>
</dbReference>
<dbReference type="SUPFAM" id="SSF51735">
    <property type="entry name" value="NAD(P)-binding Rossmann-fold domains"/>
    <property type="match status" value="1"/>
</dbReference>
<dbReference type="GO" id="GO:0016020">
    <property type="term" value="C:membrane"/>
    <property type="evidence" value="ECO:0007669"/>
    <property type="project" value="TreeGrafter"/>
</dbReference>
<dbReference type="InterPro" id="IPR020904">
    <property type="entry name" value="Sc_DH/Rdtase_CS"/>
</dbReference>
<dbReference type="PANTHER" id="PTHR44196">
    <property type="entry name" value="DEHYDROGENASE/REDUCTASE SDR FAMILY MEMBER 7B"/>
    <property type="match status" value="1"/>
</dbReference>
<comment type="caution">
    <text evidence="4">The sequence shown here is derived from an EMBL/GenBank/DDBJ whole genome shotgun (WGS) entry which is preliminary data.</text>
</comment>
<dbReference type="SMART" id="SM00822">
    <property type="entry name" value="PKS_KR"/>
    <property type="match status" value="1"/>
</dbReference>
<name>A0A423PS72_9GAMM</name>
<dbReference type="Proteomes" id="UP000285310">
    <property type="component" value="Unassembled WGS sequence"/>
</dbReference>
<dbReference type="Pfam" id="PF00106">
    <property type="entry name" value="adh_short"/>
    <property type="match status" value="1"/>
</dbReference>
<evidence type="ECO:0000256" key="1">
    <source>
        <dbReference type="ARBA" id="ARBA00006484"/>
    </source>
</evidence>
<protein>
    <submittedName>
        <fullName evidence="4">Short-chain dehydrogenase</fullName>
    </submittedName>
</protein>
<reference evidence="4 5" key="1">
    <citation type="submission" date="2013-10" db="EMBL/GenBank/DDBJ databases">
        <title>Salinisphaera japonica YTM-1 Genome Sequencing.</title>
        <authorList>
            <person name="Lai Q."/>
            <person name="Li C."/>
            <person name="Shao Z."/>
        </authorList>
    </citation>
    <scope>NUCLEOTIDE SEQUENCE [LARGE SCALE GENOMIC DNA]</scope>
    <source>
        <strain evidence="4 5">YTM-1</strain>
    </source>
</reference>
<dbReference type="GO" id="GO:0016491">
    <property type="term" value="F:oxidoreductase activity"/>
    <property type="evidence" value="ECO:0007669"/>
    <property type="project" value="UniProtKB-KW"/>
</dbReference>
<dbReference type="PROSITE" id="PS00061">
    <property type="entry name" value="ADH_SHORT"/>
    <property type="match status" value="1"/>
</dbReference>
<dbReference type="InterPro" id="IPR002347">
    <property type="entry name" value="SDR_fam"/>
</dbReference>
<keyword evidence="5" id="KW-1185">Reference proteome</keyword>
<evidence type="ECO:0000313" key="4">
    <source>
        <dbReference type="EMBL" id="ROO28450.1"/>
    </source>
</evidence>
<dbReference type="InterPro" id="IPR036291">
    <property type="entry name" value="NAD(P)-bd_dom_sf"/>
</dbReference>
<dbReference type="RefSeq" id="WP_123658092.1">
    <property type="nucleotide sequence ID" value="NZ_AYKG01000021.1"/>
</dbReference>
<keyword evidence="2" id="KW-0560">Oxidoreductase</keyword>
<dbReference type="PRINTS" id="PR00081">
    <property type="entry name" value="GDHRDH"/>
</dbReference>
<accession>A0A423PS72</accession>
<dbReference type="AlphaFoldDB" id="A0A423PS72"/>
<gene>
    <name evidence="4" type="ORF">SAJA_07860</name>
</gene>
<dbReference type="OrthoDB" id="335726at2"/>
<evidence type="ECO:0000313" key="5">
    <source>
        <dbReference type="Proteomes" id="UP000285310"/>
    </source>
</evidence>
<sequence>MTGDGRETTLVTGASAGIGYHLAERLAAAGDRLILLARRRAELDTLAAAIQERGGTAIVAVADVTDRAALGAALDTAVARTGPITRLVANAGGGAPTRIETFDLAAVLTTLRLNLDGTIHCIDYVLPAMRAAGQGHIVVMGSLAATRGLPTAAAYSAAKAGIGRFAESLAVDCRAAGIDVTLLEPGFITKPGKRVKWPRMSMARATAAMTRVILRRRPYWRGPWILIVAGEVLRLLPSRAYIRLMAGRGRS</sequence>
<dbReference type="InParanoid" id="A0A423PS72"/>
<comment type="similarity">
    <text evidence="1">Belongs to the short-chain dehydrogenases/reductases (SDR) family.</text>
</comment>
<proteinExistence type="inferred from homology"/>
<evidence type="ECO:0000259" key="3">
    <source>
        <dbReference type="SMART" id="SM00822"/>
    </source>
</evidence>